<accession>A0A6A3D2J4</accession>
<evidence type="ECO:0000313" key="3">
    <source>
        <dbReference type="Proteomes" id="UP000436088"/>
    </source>
</evidence>
<dbReference type="InterPro" id="IPR042197">
    <property type="entry name" value="Apaf_helical"/>
</dbReference>
<keyword evidence="1" id="KW-0472">Membrane</keyword>
<dbReference type="Gene3D" id="1.10.510.10">
    <property type="entry name" value="Transferase(Phosphotransferase) domain 1"/>
    <property type="match status" value="1"/>
</dbReference>
<dbReference type="Gene3D" id="1.10.8.430">
    <property type="entry name" value="Helical domain of apoptotic protease-activating factors"/>
    <property type="match status" value="1"/>
</dbReference>
<sequence length="173" mass="19878">MKAIALKIFGKEKLRIVFLFHMADVWSCGVTLYVMLVGVYPFEDQEDPKNFRKTISRIIYVDSIVDELLREDESMSLFCHSAFGQKSIPPTGNATLIKQIVNECKVLSLALEVIGASLQDQPEMYWINARKRLSRGEPIYESHESKLLDRMAIGFECSNKNDFRRNKILINTV</sequence>
<dbReference type="AlphaFoldDB" id="A0A6A3D2J4"/>
<dbReference type="EMBL" id="VEPZ02000031">
    <property type="protein sequence ID" value="KAE8735830.1"/>
    <property type="molecule type" value="Genomic_DNA"/>
</dbReference>
<dbReference type="SUPFAM" id="SSF56112">
    <property type="entry name" value="Protein kinase-like (PK-like)"/>
    <property type="match status" value="1"/>
</dbReference>
<name>A0A6A3D2J4_HIBSY</name>
<dbReference type="InterPro" id="IPR011009">
    <property type="entry name" value="Kinase-like_dom_sf"/>
</dbReference>
<keyword evidence="1" id="KW-0812">Transmembrane</keyword>
<dbReference type="InterPro" id="IPR027417">
    <property type="entry name" value="P-loop_NTPase"/>
</dbReference>
<evidence type="ECO:0000256" key="1">
    <source>
        <dbReference type="SAM" id="Phobius"/>
    </source>
</evidence>
<gene>
    <name evidence="2" type="ORF">F3Y22_tig00000329pilonHSYRG00125</name>
</gene>
<dbReference type="GO" id="GO:0043531">
    <property type="term" value="F:ADP binding"/>
    <property type="evidence" value="ECO:0007669"/>
    <property type="project" value="InterPro"/>
</dbReference>
<protein>
    <submittedName>
        <fullName evidence="2">Uncharacterized protein</fullName>
    </submittedName>
</protein>
<evidence type="ECO:0000313" key="2">
    <source>
        <dbReference type="EMBL" id="KAE8735830.1"/>
    </source>
</evidence>
<dbReference type="SUPFAM" id="SSF52540">
    <property type="entry name" value="P-loop containing nucleoside triphosphate hydrolases"/>
    <property type="match status" value="1"/>
</dbReference>
<reference evidence="2" key="1">
    <citation type="submission" date="2019-09" db="EMBL/GenBank/DDBJ databases">
        <title>Draft genome information of white flower Hibiscus syriacus.</title>
        <authorList>
            <person name="Kim Y.-M."/>
        </authorList>
    </citation>
    <scope>NUCLEOTIDE SEQUENCE [LARGE SCALE GENOMIC DNA]</scope>
    <source>
        <strain evidence="2">YM2019G1</strain>
    </source>
</reference>
<feature type="transmembrane region" description="Helical" evidence="1">
    <location>
        <begin position="16"/>
        <end position="42"/>
    </location>
</feature>
<keyword evidence="1" id="KW-1133">Transmembrane helix</keyword>
<dbReference type="Proteomes" id="UP000436088">
    <property type="component" value="Unassembled WGS sequence"/>
</dbReference>
<comment type="caution">
    <text evidence="2">The sequence shown here is derived from an EMBL/GenBank/DDBJ whole genome shotgun (WGS) entry which is preliminary data.</text>
</comment>
<proteinExistence type="predicted"/>
<organism evidence="2 3">
    <name type="scientific">Hibiscus syriacus</name>
    <name type="common">Rose of Sharon</name>
    <dbReference type="NCBI Taxonomy" id="106335"/>
    <lineage>
        <taxon>Eukaryota</taxon>
        <taxon>Viridiplantae</taxon>
        <taxon>Streptophyta</taxon>
        <taxon>Embryophyta</taxon>
        <taxon>Tracheophyta</taxon>
        <taxon>Spermatophyta</taxon>
        <taxon>Magnoliopsida</taxon>
        <taxon>eudicotyledons</taxon>
        <taxon>Gunneridae</taxon>
        <taxon>Pentapetalae</taxon>
        <taxon>rosids</taxon>
        <taxon>malvids</taxon>
        <taxon>Malvales</taxon>
        <taxon>Malvaceae</taxon>
        <taxon>Malvoideae</taxon>
        <taxon>Hibiscus</taxon>
    </lineage>
</organism>
<keyword evidence="3" id="KW-1185">Reference proteome</keyword>